<dbReference type="VEuPathDB" id="VectorBase:ASIC020479"/>
<sequence length="69" mass="7206">MSSHSGRLSSAIAALRWSGEIHGDSHCVEAFITTARQNRAAIAGVRNFTTKPDVPPLSYGSAGKPSGHS</sequence>
<gene>
    <name evidence="1" type="ORF">ZHAS_00020479</name>
</gene>
<name>A0A084WPK9_ANOSI</name>
<reference evidence="2" key="2">
    <citation type="submission" date="2020-05" db="UniProtKB">
        <authorList>
            <consortium name="EnsemblMetazoa"/>
        </authorList>
    </citation>
    <scope>IDENTIFICATION</scope>
</reference>
<dbReference type="EMBL" id="KE525369">
    <property type="protein sequence ID" value="KFB52153.1"/>
    <property type="molecule type" value="Genomic_DNA"/>
</dbReference>
<evidence type="ECO:0000313" key="1">
    <source>
        <dbReference type="EMBL" id="KFB52153.1"/>
    </source>
</evidence>
<dbReference type="EnsemblMetazoa" id="ASIC020479-RA">
    <property type="protein sequence ID" value="ASIC020479-PA"/>
    <property type="gene ID" value="ASIC020479"/>
</dbReference>
<organism evidence="1">
    <name type="scientific">Anopheles sinensis</name>
    <name type="common">Mosquito</name>
    <dbReference type="NCBI Taxonomy" id="74873"/>
    <lineage>
        <taxon>Eukaryota</taxon>
        <taxon>Metazoa</taxon>
        <taxon>Ecdysozoa</taxon>
        <taxon>Arthropoda</taxon>
        <taxon>Hexapoda</taxon>
        <taxon>Insecta</taxon>
        <taxon>Pterygota</taxon>
        <taxon>Neoptera</taxon>
        <taxon>Endopterygota</taxon>
        <taxon>Diptera</taxon>
        <taxon>Nematocera</taxon>
        <taxon>Culicoidea</taxon>
        <taxon>Culicidae</taxon>
        <taxon>Anophelinae</taxon>
        <taxon>Anopheles</taxon>
    </lineage>
</organism>
<dbReference type="Proteomes" id="UP000030765">
    <property type="component" value="Unassembled WGS sequence"/>
</dbReference>
<keyword evidence="3" id="KW-1185">Reference proteome</keyword>
<accession>A0A084WPK9</accession>
<evidence type="ECO:0000313" key="2">
    <source>
        <dbReference type="EnsemblMetazoa" id="ASIC020479-PA"/>
    </source>
</evidence>
<proteinExistence type="predicted"/>
<dbReference type="AlphaFoldDB" id="A0A084WPK9"/>
<protein>
    <submittedName>
        <fullName evidence="1 2">Phosphatase</fullName>
    </submittedName>
</protein>
<reference evidence="1 3" key="1">
    <citation type="journal article" date="2014" name="BMC Genomics">
        <title>Genome sequence of Anopheles sinensis provides insight into genetics basis of mosquito competence for malaria parasites.</title>
        <authorList>
            <person name="Zhou D."/>
            <person name="Zhang D."/>
            <person name="Ding G."/>
            <person name="Shi L."/>
            <person name="Hou Q."/>
            <person name="Ye Y."/>
            <person name="Xu Y."/>
            <person name="Zhou H."/>
            <person name="Xiong C."/>
            <person name="Li S."/>
            <person name="Yu J."/>
            <person name="Hong S."/>
            <person name="Yu X."/>
            <person name="Zou P."/>
            <person name="Chen C."/>
            <person name="Chang X."/>
            <person name="Wang W."/>
            <person name="Lv Y."/>
            <person name="Sun Y."/>
            <person name="Ma L."/>
            <person name="Shen B."/>
            <person name="Zhu C."/>
        </authorList>
    </citation>
    <scope>NUCLEOTIDE SEQUENCE [LARGE SCALE GENOMIC DNA]</scope>
</reference>
<dbReference type="EMBL" id="ATLV01025099">
    <property type="status" value="NOT_ANNOTATED_CDS"/>
    <property type="molecule type" value="Genomic_DNA"/>
</dbReference>
<evidence type="ECO:0000313" key="3">
    <source>
        <dbReference type="Proteomes" id="UP000030765"/>
    </source>
</evidence>